<name>A0ABT2QMM0_9STAP</name>
<evidence type="ECO:0000313" key="3">
    <source>
        <dbReference type="Proteomes" id="UP001209553"/>
    </source>
</evidence>
<dbReference type="SUPFAM" id="SSF54001">
    <property type="entry name" value="Cysteine proteinases"/>
    <property type="match status" value="1"/>
</dbReference>
<dbReference type="EMBL" id="JAOPKZ010000001">
    <property type="protein sequence ID" value="MCU5745205.1"/>
    <property type="molecule type" value="Genomic_DNA"/>
</dbReference>
<reference evidence="2 3" key="1">
    <citation type="journal article" date="2023" name="Int. J. Syst. Evol. Microbiol.">
        <title>Streptococcus sciuri sp. nov., Staphylococcus marylandisciuri sp. nov. and Staphylococcus americanisciuri sp. nov., isolated from faeces of eastern grey squirrel (Sciurus carolinensis).</title>
        <authorList>
            <person name="Volokhov D.V."/>
            <person name="Zagorodnyaya T.A."/>
            <person name="Furtak V.A."/>
            <person name="Nattanmai G."/>
            <person name="Randall L."/>
            <person name="Jose S."/>
            <person name="Gao Y."/>
            <person name="Eisenberg T."/>
            <person name="Delmonte P."/>
            <person name="Blom J."/>
            <person name="Mitchell K.K."/>
        </authorList>
    </citation>
    <scope>NUCLEOTIDE SEQUENCE [LARGE SCALE GENOMIC DNA]</scope>
    <source>
        <strain evidence="2 3">SQ8-PEA</strain>
    </source>
</reference>
<accession>A0ABT2QMM0</accession>
<keyword evidence="3" id="KW-1185">Reference proteome</keyword>
<dbReference type="Gene3D" id="3.90.1720.10">
    <property type="entry name" value="endopeptidase domain like (from Nostoc punctiforme)"/>
    <property type="match status" value="1"/>
</dbReference>
<dbReference type="Proteomes" id="UP001209553">
    <property type="component" value="Unassembled WGS sequence"/>
</dbReference>
<dbReference type="InterPro" id="IPR007921">
    <property type="entry name" value="CHAP_dom"/>
</dbReference>
<evidence type="ECO:0000313" key="2">
    <source>
        <dbReference type="EMBL" id="MCU5745205.1"/>
    </source>
</evidence>
<gene>
    <name evidence="2" type="ORF">N9R04_00530</name>
</gene>
<sequence>MFKKALTTTTLALGIGAAALGVDQGHEAHAAQTQNTQAASNPYTAGQCTWYVYNRVGGHISGTWGNANNWATAASQAGYKVNHKPTAGSILQTSAGPFGHVAYVESVTSNGSVHISEMNYNGGPFVQSSRTIPAGQAKSYNYIHL</sequence>
<proteinExistence type="predicted"/>
<dbReference type="Pfam" id="PF05257">
    <property type="entry name" value="CHAP"/>
    <property type="match status" value="1"/>
</dbReference>
<feature type="domain" description="Peptidase C51" evidence="1">
    <location>
        <begin position="23"/>
        <end position="144"/>
    </location>
</feature>
<organism evidence="2 3">
    <name type="scientific">Staphylococcus marylandisciuri</name>
    <dbReference type="NCBI Taxonomy" id="2981529"/>
    <lineage>
        <taxon>Bacteria</taxon>
        <taxon>Bacillati</taxon>
        <taxon>Bacillota</taxon>
        <taxon>Bacilli</taxon>
        <taxon>Bacillales</taxon>
        <taxon>Staphylococcaceae</taxon>
        <taxon>Staphylococcus</taxon>
    </lineage>
</organism>
<evidence type="ECO:0000259" key="1">
    <source>
        <dbReference type="PROSITE" id="PS50911"/>
    </source>
</evidence>
<protein>
    <submittedName>
        <fullName evidence="2">CHAP domain-containing protein</fullName>
    </submittedName>
</protein>
<dbReference type="InterPro" id="IPR038765">
    <property type="entry name" value="Papain-like_cys_pep_sf"/>
</dbReference>
<comment type="caution">
    <text evidence="2">The sequence shown here is derived from an EMBL/GenBank/DDBJ whole genome shotgun (WGS) entry which is preliminary data.</text>
</comment>
<dbReference type="PROSITE" id="PS50911">
    <property type="entry name" value="CHAP"/>
    <property type="match status" value="1"/>
</dbReference>
<dbReference type="RefSeq" id="WP_262853565.1">
    <property type="nucleotide sequence ID" value="NZ_JAOPKZ010000001.1"/>
</dbReference>